<dbReference type="PANTHER" id="PTHR31901:SF96">
    <property type="entry name" value="INDOLE-3-ACETIC ACID-AMIDO SYNTHETASE GH3.1-RELATED"/>
    <property type="match status" value="1"/>
</dbReference>
<keyword evidence="2" id="KW-0436">Ligase</keyword>
<dbReference type="Proteomes" id="UP000245207">
    <property type="component" value="Unassembled WGS sequence"/>
</dbReference>
<organism evidence="5 6">
    <name type="scientific">Artemisia annua</name>
    <name type="common">Sweet wormwood</name>
    <dbReference type="NCBI Taxonomy" id="35608"/>
    <lineage>
        <taxon>Eukaryota</taxon>
        <taxon>Viridiplantae</taxon>
        <taxon>Streptophyta</taxon>
        <taxon>Embryophyta</taxon>
        <taxon>Tracheophyta</taxon>
        <taxon>Spermatophyta</taxon>
        <taxon>Magnoliopsida</taxon>
        <taxon>eudicotyledons</taxon>
        <taxon>Gunneridae</taxon>
        <taxon>Pentapetalae</taxon>
        <taxon>asterids</taxon>
        <taxon>campanulids</taxon>
        <taxon>Asterales</taxon>
        <taxon>Asteraceae</taxon>
        <taxon>Asteroideae</taxon>
        <taxon>Anthemideae</taxon>
        <taxon>Artemisiinae</taxon>
        <taxon>Artemisia</taxon>
    </lineage>
</organism>
<evidence type="ECO:0000256" key="2">
    <source>
        <dbReference type="ARBA" id="ARBA00022598"/>
    </source>
</evidence>
<dbReference type="InterPro" id="IPR055378">
    <property type="entry name" value="GH3_C"/>
</dbReference>
<dbReference type="STRING" id="35608.A0A2U1NKH2"/>
<dbReference type="PANTHER" id="PTHR31901">
    <property type="entry name" value="GH3 DOMAIN-CONTAINING PROTEIN"/>
    <property type="match status" value="1"/>
</dbReference>
<dbReference type="EMBL" id="PKPP01002642">
    <property type="protein sequence ID" value="PWA73986.1"/>
    <property type="molecule type" value="Genomic_DNA"/>
</dbReference>
<dbReference type="Pfam" id="PF23572">
    <property type="entry name" value="GH3_C"/>
    <property type="match status" value="1"/>
</dbReference>
<evidence type="ECO:0000259" key="4">
    <source>
        <dbReference type="Pfam" id="PF23572"/>
    </source>
</evidence>
<evidence type="ECO:0000256" key="1">
    <source>
        <dbReference type="ARBA" id="ARBA00008068"/>
    </source>
</evidence>
<evidence type="ECO:0000313" key="5">
    <source>
        <dbReference type="EMBL" id="PWA73986.1"/>
    </source>
</evidence>
<dbReference type="InterPro" id="IPR004993">
    <property type="entry name" value="GH3"/>
</dbReference>
<dbReference type="OrthoDB" id="10004661at2759"/>
<comment type="caution">
    <text evidence="5">The sequence shown here is derived from an EMBL/GenBank/DDBJ whole genome shotgun (WGS) entry which is preliminary data.</text>
</comment>
<feature type="domain" description="GH3 C-terminal" evidence="4">
    <location>
        <begin position="113"/>
        <end position="201"/>
    </location>
</feature>
<reference evidence="5 6" key="1">
    <citation type="journal article" date="2018" name="Mol. Plant">
        <title>The genome of Artemisia annua provides insight into the evolution of Asteraceae family and artemisinin biosynthesis.</title>
        <authorList>
            <person name="Shen Q."/>
            <person name="Zhang L."/>
            <person name="Liao Z."/>
            <person name="Wang S."/>
            <person name="Yan T."/>
            <person name="Shi P."/>
            <person name="Liu M."/>
            <person name="Fu X."/>
            <person name="Pan Q."/>
            <person name="Wang Y."/>
            <person name="Lv Z."/>
            <person name="Lu X."/>
            <person name="Zhang F."/>
            <person name="Jiang W."/>
            <person name="Ma Y."/>
            <person name="Chen M."/>
            <person name="Hao X."/>
            <person name="Li L."/>
            <person name="Tang Y."/>
            <person name="Lv G."/>
            <person name="Zhou Y."/>
            <person name="Sun X."/>
            <person name="Brodelius P.E."/>
            <person name="Rose J.K.C."/>
            <person name="Tang K."/>
        </authorList>
    </citation>
    <scope>NUCLEOTIDE SEQUENCE [LARGE SCALE GENOMIC DNA]</scope>
    <source>
        <strain evidence="6">cv. Huhao1</strain>
        <tissue evidence="5">Leaf</tissue>
    </source>
</reference>
<gene>
    <name evidence="5" type="ORF">CTI12_AA255910</name>
</gene>
<dbReference type="InterPro" id="IPR055377">
    <property type="entry name" value="GH3_M"/>
</dbReference>
<accession>A0A2U1NKH2</accession>
<evidence type="ECO:0000313" key="6">
    <source>
        <dbReference type="Proteomes" id="UP000245207"/>
    </source>
</evidence>
<dbReference type="GO" id="GO:0016881">
    <property type="term" value="F:acid-amino acid ligase activity"/>
    <property type="evidence" value="ECO:0007669"/>
    <property type="project" value="TreeGrafter"/>
</dbReference>
<dbReference type="GO" id="GO:0005737">
    <property type="term" value="C:cytoplasm"/>
    <property type="evidence" value="ECO:0007669"/>
    <property type="project" value="TreeGrafter"/>
</dbReference>
<proteinExistence type="inferred from homology"/>
<keyword evidence="6" id="KW-1185">Reference proteome</keyword>
<name>A0A2U1NKH2_ARTAN</name>
<protein>
    <submittedName>
        <fullName evidence="5">Uncharacterized protein</fullName>
    </submittedName>
</protein>
<dbReference type="Pfam" id="PF23571">
    <property type="entry name" value="GH3_M"/>
    <property type="match status" value="1"/>
</dbReference>
<evidence type="ECO:0000259" key="3">
    <source>
        <dbReference type="Pfam" id="PF23571"/>
    </source>
</evidence>
<feature type="domain" description="GH3 middle" evidence="3">
    <location>
        <begin position="33"/>
        <end position="97"/>
    </location>
</feature>
<comment type="similarity">
    <text evidence="1">Belongs to the IAA-amido conjugating enzyme family.</text>
</comment>
<dbReference type="AlphaFoldDB" id="A0A2U1NKH2"/>
<sequence length="247" mass="28053">MGSRFLTRCQKLSSTRFIERMVLRAPVLRKKINNILVDLADVKLGQEYELVVTTYAVHFYFKALNIVFISLYRYRVGDLLRVVGFKNKAPQFSFICRKNVLLSIDAYKTDETELQAAVENASELLKEFNTTVVKYASYGDTKTVPGTLWYLLGVVNEISWECLNSVYRLSRVADQSIGPLEIRIVNVKSATFEELMDYMPSPRARLLTNRCVSFAPFMKLLDSSVVYDSLQSSCTTLDFGATISIIG</sequence>